<sequence length="93" mass="9626">MSSEDGDDGGYVHTPGSVEDGDADAESEDGEQSGPSGWLLVGVVTLATLVIPGIIYLYPTLLADHVPFLVAMLALPFIPALLLGGVGVWAMKE</sequence>
<feature type="compositionally biased region" description="Acidic residues" evidence="1">
    <location>
        <begin position="19"/>
        <end position="31"/>
    </location>
</feature>
<evidence type="ECO:0000256" key="1">
    <source>
        <dbReference type="SAM" id="MobiDB-lite"/>
    </source>
</evidence>
<evidence type="ECO:0000313" key="3">
    <source>
        <dbReference type="EMBL" id="MBP1988222.1"/>
    </source>
</evidence>
<gene>
    <name evidence="3" type="ORF">J2753_002734</name>
</gene>
<dbReference type="InterPro" id="IPR058283">
    <property type="entry name" value="DUF7977"/>
</dbReference>
<evidence type="ECO:0000313" key="4">
    <source>
        <dbReference type="Proteomes" id="UP000823736"/>
    </source>
</evidence>
<dbReference type="AlphaFoldDB" id="A0A8T4H0Y5"/>
<feature type="region of interest" description="Disordered" evidence="1">
    <location>
        <begin position="1"/>
        <end position="35"/>
    </location>
</feature>
<dbReference type="RefSeq" id="WP_209492555.1">
    <property type="nucleotide sequence ID" value="NZ_JAGGLC010000006.1"/>
</dbReference>
<name>A0A8T4H0Y5_9EURY</name>
<keyword evidence="2" id="KW-0472">Membrane</keyword>
<dbReference type="EMBL" id="JAGGLC010000006">
    <property type="protein sequence ID" value="MBP1988222.1"/>
    <property type="molecule type" value="Genomic_DNA"/>
</dbReference>
<feature type="transmembrane region" description="Helical" evidence="2">
    <location>
        <begin position="37"/>
        <end position="58"/>
    </location>
</feature>
<accession>A0A8T4H0Y5</accession>
<dbReference type="Pfam" id="PF25932">
    <property type="entry name" value="DUF7977"/>
    <property type="match status" value="1"/>
</dbReference>
<feature type="transmembrane region" description="Helical" evidence="2">
    <location>
        <begin position="70"/>
        <end position="91"/>
    </location>
</feature>
<dbReference type="OrthoDB" id="313035at2157"/>
<dbReference type="Proteomes" id="UP000823736">
    <property type="component" value="Unassembled WGS sequence"/>
</dbReference>
<keyword evidence="2" id="KW-0812">Transmembrane</keyword>
<comment type="caution">
    <text evidence="3">The sequence shown here is derived from an EMBL/GenBank/DDBJ whole genome shotgun (WGS) entry which is preliminary data.</text>
</comment>
<keyword evidence="2" id="KW-1133">Transmembrane helix</keyword>
<reference evidence="3" key="1">
    <citation type="submission" date="2021-03" db="EMBL/GenBank/DDBJ databases">
        <title>Genomic Encyclopedia of Type Strains, Phase IV (KMG-IV): sequencing the most valuable type-strain genomes for metagenomic binning, comparative biology and taxonomic classification.</title>
        <authorList>
            <person name="Goeker M."/>
        </authorList>
    </citation>
    <scope>NUCLEOTIDE SEQUENCE</scope>
    <source>
        <strain evidence="3">DSM 26232</strain>
    </source>
</reference>
<protein>
    <submittedName>
        <fullName evidence="3">Uncharacterized protein</fullName>
    </submittedName>
</protein>
<keyword evidence="4" id="KW-1185">Reference proteome</keyword>
<evidence type="ECO:0000256" key="2">
    <source>
        <dbReference type="SAM" id="Phobius"/>
    </source>
</evidence>
<proteinExistence type="predicted"/>
<organism evidence="3 4">
    <name type="scientific">Halolamina salifodinae</name>
    <dbReference type="NCBI Taxonomy" id="1202767"/>
    <lineage>
        <taxon>Archaea</taxon>
        <taxon>Methanobacteriati</taxon>
        <taxon>Methanobacteriota</taxon>
        <taxon>Stenosarchaea group</taxon>
        <taxon>Halobacteria</taxon>
        <taxon>Halobacteriales</taxon>
        <taxon>Haloferacaceae</taxon>
    </lineage>
</organism>